<dbReference type="SUPFAM" id="SSF46785">
    <property type="entry name" value="Winged helix' DNA-binding domain"/>
    <property type="match status" value="1"/>
</dbReference>
<dbReference type="RefSeq" id="WP_226829343.1">
    <property type="nucleotide sequence ID" value="NZ_AP018795.1"/>
</dbReference>
<dbReference type="EMBL" id="AP018795">
    <property type="protein sequence ID" value="BBF65212.1"/>
    <property type="molecule type" value="Genomic_DNA"/>
</dbReference>
<dbReference type="Gene3D" id="1.10.10.10">
    <property type="entry name" value="Winged helix-like DNA-binding domain superfamily/Winged helix DNA-binding domain"/>
    <property type="match status" value="1"/>
</dbReference>
<protein>
    <submittedName>
        <fullName evidence="1">HTH-type transcriptional regulator IscR</fullName>
    </submittedName>
</protein>
<dbReference type="GO" id="GO:0003700">
    <property type="term" value="F:DNA-binding transcription factor activity"/>
    <property type="evidence" value="ECO:0007669"/>
    <property type="project" value="TreeGrafter"/>
</dbReference>
<dbReference type="Pfam" id="PF02082">
    <property type="entry name" value="Rrf2"/>
    <property type="match status" value="1"/>
</dbReference>
<evidence type="ECO:0000313" key="1">
    <source>
        <dbReference type="EMBL" id="BBF65212.1"/>
    </source>
</evidence>
<proteinExistence type="predicted"/>
<dbReference type="AlphaFoldDB" id="A0A2Z6II65"/>
<organism evidence="1 2">
    <name type="scientific">Acidithiobacillus ferridurans</name>
    <dbReference type="NCBI Taxonomy" id="1232575"/>
    <lineage>
        <taxon>Bacteria</taxon>
        <taxon>Pseudomonadati</taxon>
        <taxon>Pseudomonadota</taxon>
        <taxon>Acidithiobacillia</taxon>
        <taxon>Acidithiobacillales</taxon>
        <taxon>Acidithiobacillaceae</taxon>
        <taxon>Acidithiobacillus</taxon>
    </lineage>
</organism>
<gene>
    <name evidence="1" type="ORF">AFERRID_14300</name>
</gene>
<dbReference type="PANTHER" id="PTHR33221:SF15">
    <property type="entry name" value="HTH-TYPE TRANSCRIPTIONAL REGULATOR YWGB-RELATED"/>
    <property type="match status" value="1"/>
</dbReference>
<dbReference type="KEGG" id="afj:AFERRID_14300"/>
<dbReference type="NCBIfam" id="TIGR00738">
    <property type="entry name" value="rrf2_super"/>
    <property type="match status" value="1"/>
</dbReference>
<keyword evidence="2" id="KW-1185">Reference proteome</keyword>
<dbReference type="InterPro" id="IPR036390">
    <property type="entry name" value="WH_DNA-bd_sf"/>
</dbReference>
<sequence>MMLSKTSEYALRSLIYLAAQPSGRPVLSRDISDYIGGSAPCVTKVLRWLAKRGILYSVKGKGGGYMLRPGAESLNIIDVIEITEGRPLEIRCILGHDCDTNTTPCPLHPQWEAIKNREIGFLRGQTVGAISRAMFWVDGGDSCRAVLGPDGCAGFRSLAARFSVT</sequence>
<dbReference type="GO" id="GO:0005829">
    <property type="term" value="C:cytosol"/>
    <property type="evidence" value="ECO:0007669"/>
    <property type="project" value="TreeGrafter"/>
</dbReference>
<dbReference type="InterPro" id="IPR030489">
    <property type="entry name" value="TR_Rrf2-type_CS"/>
</dbReference>
<dbReference type="InterPro" id="IPR036388">
    <property type="entry name" value="WH-like_DNA-bd_sf"/>
</dbReference>
<dbReference type="Proteomes" id="UP000280188">
    <property type="component" value="Chromosome"/>
</dbReference>
<evidence type="ECO:0000313" key="2">
    <source>
        <dbReference type="Proteomes" id="UP000280188"/>
    </source>
</evidence>
<accession>A0A2Z6II65</accession>
<reference evidence="1 2" key="1">
    <citation type="journal article" date="2018" name="Microbiol. Resour. Announc.">
        <title>Complete Genome Sequence of Acidithiobacillus ferridurans JCM 18981.</title>
        <authorList>
            <person name="Miyauchi T."/>
            <person name="Kouzuma A."/>
            <person name="Abe T."/>
            <person name="Watanabe K."/>
        </authorList>
    </citation>
    <scope>NUCLEOTIDE SEQUENCE [LARGE SCALE GENOMIC DNA]</scope>
    <source>
        <strain evidence="2">ATCC 33020 / DSM 29468 / JCM 18981 / 11Fe</strain>
    </source>
</reference>
<name>A0A2Z6II65_ACIFI</name>
<dbReference type="PROSITE" id="PS01332">
    <property type="entry name" value="HTH_RRF2_1"/>
    <property type="match status" value="1"/>
</dbReference>
<dbReference type="InterPro" id="IPR000944">
    <property type="entry name" value="Tscrpt_reg_Rrf2"/>
</dbReference>
<dbReference type="PROSITE" id="PS51197">
    <property type="entry name" value="HTH_RRF2_2"/>
    <property type="match status" value="1"/>
</dbReference>
<dbReference type="PANTHER" id="PTHR33221">
    <property type="entry name" value="WINGED HELIX-TURN-HELIX TRANSCRIPTIONAL REGULATOR, RRF2 FAMILY"/>
    <property type="match status" value="1"/>
</dbReference>